<feature type="domain" description="ABC transmembrane type-1" evidence="11">
    <location>
        <begin position="25"/>
        <end position="326"/>
    </location>
</feature>
<evidence type="ECO:0000256" key="5">
    <source>
        <dbReference type="ARBA" id="ARBA00022741"/>
    </source>
</evidence>
<keyword evidence="7 9" id="KW-1133">Transmembrane helix</keyword>
<dbReference type="Pfam" id="PF00005">
    <property type="entry name" value="ABC_tran"/>
    <property type="match status" value="1"/>
</dbReference>
<dbReference type="InterPro" id="IPR039421">
    <property type="entry name" value="Type_1_exporter"/>
</dbReference>
<evidence type="ECO:0000256" key="9">
    <source>
        <dbReference type="SAM" id="Phobius"/>
    </source>
</evidence>
<dbReference type="InterPro" id="IPR011527">
    <property type="entry name" value="ABC1_TM_dom"/>
</dbReference>
<sequence>MRLSYKNNFAGYFKFYYNIVGNRLLVYLGLSIVISFLDGMGLSMFIPLLQAVNKSGNQPSNQESLGQLHHLTDWIQSLGFDLTITTVLSILVLTFLIKGVIKFVQLSYYASLKMIFLKKVRYKLLNNLENLSFSAFLKVDAGKIQNTMTNEVGRLFLTMTSYFSAAQSFAMLATYIFLAFISNYQFAILVCLGGVLSNGIYKTLYKRTKKLSIKISEKGSSFNSFLIQAVHYFKYLKSTNQFSSYSKKLKDVIAQTEILNKRIGLNKAIATSIKEPVIITIVSLVILLQVNWMGATLDSIILTLLLFYRALTALVAVQNDWQGFIENVGGIESITTVSAEMEGERETIGSVHPGQLKDQVLFDNVSFSYGSKKALDGVTISLPYKQTIALVGESGSGKTTIANMIAGLLLPDEGTVSFDGIPFKSLNLNQYRNKIGYISQESVIFNDSIYNNITFWAEPTSQNLHRFNKVLEMASLKGFIQSLPDKEKTQLGDNGILISGGQKQRISIARELYKECEILIFDEATSALDSETERVIQENIEKLQGSYTMVLIAHRLSTIKGADVIYLLENGKLSASGSFEEMMSSSTRFKRMVSLQSV</sequence>
<gene>
    <name evidence="12" type="ORF">SY85_23245</name>
</gene>
<evidence type="ECO:0000259" key="11">
    <source>
        <dbReference type="PROSITE" id="PS50929"/>
    </source>
</evidence>
<evidence type="ECO:0000256" key="8">
    <source>
        <dbReference type="ARBA" id="ARBA00023136"/>
    </source>
</evidence>
<dbReference type="PROSITE" id="PS00211">
    <property type="entry name" value="ABC_TRANSPORTER_1"/>
    <property type="match status" value="1"/>
</dbReference>
<proteinExistence type="predicted"/>
<keyword evidence="13" id="KW-1185">Reference proteome</keyword>
<evidence type="ECO:0000256" key="6">
    <source>
        <dbReference type="ARBA" id="ARBA00022840"/>
    </source>
</evidence>
<dbReference type="SUPFAM" id="SSF90123">
    <property type="entry name" value="ABC transporter transmembrane region"/>
    <property type="match status" value="1"/>
</dbReference>
<dbReference type="OrthoDB" id="9760358at2"/>
<keyword evidence="4 9" id="KW-0812">Transmembrane</keyword>
<keyword evidence="6" id="KW-0067">ATP-binding</keyword>
<protein>
    <submittedName>
        <fullName evidence="12">Xenobiotic-transporting ATPase</fullName>
    </submittedName>
</protein>
<evidence type="ECO:0000259" key="10">
    <source>
        <dbReference type="PROSITE" id="PS50893"/>
    </source>
</evidence>
<dbReference type="KEGG" id="fla:SY85_23245"/>
<evidence type="ECO:0000256" key="4">
    <source>
        <dbReference type="ARBA" id="ARBA00022692"/>
    </source>
</evidence>
<evidence type="ECO:0000256" key="7">
    <source>
        <dbReference type="ARBA" id="ARBA00022989"/>
    </source>
</evidence>
<dbReference type="AlphaFoldDB" id="A0A172U1S7"/>
<dbReference type="SMART" id="SM00382">
    <property type="entry name" value="AAA"/>
    <property type="match status" value="1"/>
</dbReference>
<feature type="transmembrane region" description="Helical" evidence="9">
    <location>
        <begin position="184"/>
        <end position="204"/>
    </location>
</feature>
<keyword evidence="5" id="KW-0547">Nucleotide-binding</keyword>
<evidence type="ECO:0000256" key="2">
    <source>
        <dbReference type="ARBA" id="ARBA00022448"/>
    </source>
</evidence>
<reference evidence="13" key="1">
    <citation type="submission" date="2015-01" db="EMBL/GenBank/DDBJ databases">
        <title>Flavisolibacter sp./LCS9/ whole genome sequencing.</title>
        <authorList>
            <person name="Kim M.K."/>
            <person name="Srinivasan S."/>
            <person name="Lee J.-J."/>
        </authorList>
    </citation>
    <scope>NUCLEOTIDE SEQUENCE [LARGE SCALE GENOMIC DNA]</scope>
    <source>
        <strain evidence="13">LCS9</strain>
    </source>
</reference>
<keyword evidence="2" id="KW-0813">Transport</keyword>
<evidence type="ECO:0000313" key="13">
    <source>
        <dbReference type="Proteomes" id="UP000077177"/>
    </source>
</evidence>
<dbReference type="GO" id="GO:0005524">
    <property type="term" value="F:ATP binding"/>
    <property type="evidence" value="ECO:0007669"/>
    <property type="project" value="UniProtKB-KW"/>
</dbReference>
<dbReference type="SUPFAM" id="SSF52540">
    <property type="entry name" value="P-loop containing nucleoside triphosphate hydrolases"/>
    <property type="match status" value="1"/>
</dbReference>
<dbReference type="InterPro" id="IPR003593">
    <property type="entry name" value="AAA+_ATPase"/>
</dbReference>
<dbReference type="GO" id="GO:0016887">
    <property type="term" value="F:ATP hydrolysis activity"/>
    <property type="evidence" value="ECO:0007669"/>
    <property type="project" value="InterPro"/>
</dbReference>
<evidence type="ECO:0000313" key="12">
    <source>
        <dbReference type="EMBL" id="ANE52957.1"/>
    </source>
</evidence>
<dbReference type="InterPro" id="IPR036640">
    <property type="entry name" value="ABC1_TM_sf"/>
</dbReference>
<feature type="domain" description="ABC transporter" evidence="10">
    <location>
        <begin position="360"/>
        <end position="595"/>
    </location>
</feature>
<dbReference type="FunFam" id="3.40.50.300:FF:000299">
    <property type="entry name" value="ABC transporter ATP-binding protein/permease"/>
    <property type="match status" value="1"/>
</dbReference>
<feature type="transmembrane region" description="Helical" evidence="9">
    <location>
        <begin position="74"/>
        <end position="97"/>
    </location>
</feature>
<dbReference type="PANTHER" id="PTHR43394:SF1">
    <property type="entry name" value="ATP-BINDING CASSETTE SUB-FAMILY B MEMBER 10, MITOCHONDRIAL"/>
    <property type="match status" value="1"/>
</dbReference>
<comment type="subcellular location">
    <subcellularLocation>
        <location evidence="1">Cell membrane</location>
        <topology evidence="1">Multi-pass membrane protein</topology>
    </subcellularLocation>
</comment>
<dbReference type="RefSeq" id="WP_066408328.1">
    <property type="nucleotide sequence ID" value="NZ_CP011390.1"/>
</dbReference>
<evidence type="ECO:0000256" key="1">
    <source>
        <dbReference type="ARBA" id="ARBA00004651"/>
    </source>
</evidence>
<accession>A0A172U1S7</accession>
<organism evidence="12 13">
    <name type="scientific">Flavisolibacter tropicus</name>
    <dbReference type="NCBI Taxonomy" id="1492898"/>
    <lineage>
        <taxon>Bacteria</taxon>
        <taxon>Pseudomonadati</taxon>
        <taxon>Bacteroidota</taxon>
        <taxon>Chitinophagia</taxon>
        <taxon>Chitinophagales</taxon>
        <taxon>Chitinophagaceae</taxon>
        <taxon>Flavisolibacter</taxon>
    </lineage>
</organism>
<name>A0A172U1S7_9BACT</name>
<dbReference type="InterPro" id="IPR027417">
    <property type="entry name" value="P-loop_NTPase"/>
</dbReference>
<reference evidence="12 13" key="2">
    <citation type="journal article" date="2016" name="Int. J. Syst. Evol. Microbiol.">
        <title>Flavisolibacter tropicus sp. nov., isolated from tropical soil.</title>
        <authorList>
            <person name="Lee J.J."/>
            <person name="Kang M.S."/>
            <person name="Kim G.S."/>
            <person name="Lee C.S."/>
            <person name="Lim S."/>
            <person name="Lee J."/>
            <person name="Roh S.H."/>
            <person name="Kang H."/>
            <person name="Ha J.M."/>
            <person name="Bae S."/>
            <person name="Jung H.Y."/>
            <person name="Kim M.K."/>
        </authorList>
    </citation>
    <scope>NUCLEOTIDE SEQUENCE [LARGE SCALE GENOMIC DNA]</scope>
    <source>
        <strain evidence="12 13">LCS9</strain>
    </source>
</reference>
<dbReference type="PANTHER" id="PTHR43394">
    <property type="entry name" value="ATP-DEPENDENT PERMEASE MDL1, MITOCHONDRIAL"/>
    <property type="match status" value="1"/>
</dbReference>
<dbReference type="InterPro" id="IPR003439">
    <property type="entry name" value="ABC_transporter-like_ATP-bd"/>
</dbReference>
<dbReference type="GO" id="GO:0015421">
    <property type="term" value="F:ABC-type oligopeptide transporter activity"/>
    <property type="evidence" value="ECO:0007669"/>
    <property type="project" value="TreeGrafter"/>
</dbReference>
<dbReference type="GO" id="GO:0005886">
    <property type="term" value="C:plasma membrane"/>
    <property type="evidence" value="ECO:0007669"/>
    <property type="project" value="UniProtKB-SubCell"/>
</dbReference>
<dbReference type="PROSITE" id="PS50893">
    <property type="entry name" value="ABC_TRANSPORTER_2"/>
    <property type="match status" value="1"/>
</dbReference>
<feature type="transmembrane region" description="Helical" evidence="9">
    <location>
        <begin position="24"/>
        <end position="46"/>
    </location>
</feature>
<dbReference type="EMBL" id="CP011390">
    <property type="protein sequence ID" value="ANE52957.1"/>
    <property type="molecule type" value="Genomic_DNA"/>
</dbReference>
<dbReference type="PATRIC" id="fig|1492898.3.peg.5047"/>
<feature type="transmembrane region" description="Helical" evidence="9">
    <location>
        <begin position="277"/>
        <end position="294"/>
    </location>
</feature>
<dbReference type="Gene3D" id="3.40.50.300">
    <property type="entry name" value="P-loop containing nucleotide triphosphate hydrolases"/>
    <property type="match status" value="1"/>
</dbReference>
<keyword evidence="8 9" id="KW-0472">Membrane</keyword>
<dbReference type="STRING" id="1492898.SY85_23245"/>
<keyword evidence="3" id="KW-1003">Cell membrane</keyword>
<dbReference type="Proteomes" id="UP000077177">
    <property type="component" value="Chromosome"/>
</dbReference>
<feature type="transmembrane region" description="Helical" evidence="9">
    <location>
        <begin position="155"/>
        <end position="178"/>
    </location>
</feature>
<dbReference type="InterPro" id="IPR017871">
    <property type="entry name" value="ABC_transporter-like_CS"/>
</dbReference>
<dbReference type="PROSITE" id="PS50929">
    <property type="entry name" value="ABC_TM1F"/>
    <property type="match status" value="1"/>
</dbReference>
<evidence type="ECO:0000256" key="3">
    <source>
        <dbReference type="ARBA" id="ARBA00022475"/>
    </source>
</evidence>
<dbReference type="Gene3D" id="1.20.1560.10">
    <property type="entry name" value="ABC transporter type 1, transmembrane domain"/>
    <property type="match status" value="1"/>
</dbReference>